<feature type="non-terminal residue" evidence="1">
    <location>
        <position position="50"/>
    </location>
</feature>
<comment type="caution">
    <text evidence="1">The sequence shown here is derived from an EMBL/GenBank/DDBJ whole genome shotgun (WGS) entry which is preliminary data.</text>
</comment>
<accession>X1RTU5</accession>
<protein>
    <submittedName>
        <fullName evidence="1">Uncharacterized protein</fullName>
    </submittedName>
</protein>
<evidence type="ECO:0000313" key="1">
    <source>
        <dbReference type="EMBL" id="GAI70381.1"/>
    </source>
</evidence>
<dbReference type="AlphaFoldDB" id="X1RTU5"/>
<dbReference type="EMBL" id="BARV01045607">
    <property type="protein sequence ID" value="GAI70381.1"/>
    <property type="molecule type" value="Genomic_DNA"/>
</dbReference>
<sequence>DYDTNTHDALNEDSNWRVFFGITSSSAIFAKPAPPPKATIAGKITDEETG</sequence>
<organism evidence="1">
    <name type="scientific">marine sediment metagenome</name>
    <dbReference type="NCBI Taxonomy" id="412755"/>
    <lineage>
        <taxon>unclassified sequences</taxon>
        <taxon>metagenomes</taxon>
        <taxon>ecological metagenomes</taxon>
    </lineage>
</organism>
<feature type="non-terminal residue" evidence="1">
    <location>
        <position position="1"/>
    </location>
</feature>
<reference evidence="1" key="1">
    <citation type="journal article" date="2014" name="Front. Microbiol.">
        <title>High frequency of phylogenetically diverse reductive dehalogenase-homologous genes in deep subseafloor sedimentary metagenomes.</title>
        <authorList>
            <person name="Kawai M."/>
            <person name="Futagami T."/>
            <person name="Toyoda A."/>
            <person name="Takaki Y."/>
            <person name="Nishi S."/>
            <person name="Hori S."/>
            <person name="Arai W."/>
            <person name="Tsubouchi T."/>
            <person name="Morono Y."/>
            <person name="Uchiyama I."/>
            <person name="Ito T."/>
            <person name="Fujiyama A."/>
            <person name="Inagaki F."/>
            <person name="Takami H."/>
        </authorList>
    </citation>
    <scope>NUCLEOTIDE SEQUENCE</scope>
    <source>
        <strain evidence="1">Expedition CK06-06</strain>
    </source>
</reference>
<proteinExistence type="predicted"/>
<gene>
    <name evidence="1" type="ORF">S06H3_66693</name>
</gene>
<name>X1RTU5_9ZZZZ</name>